<accession>J3P577</accession>
<dbReference type="AlphaFoldDB" id="J3P577"/>
<gene>
    <name evidence="3" type="primary">20349124</name>
    <name evidence="2" type="ORF">GGTG_08666</name>
</gene>
<evidence type="ECO:0000313" key="4">
    <source>
        <dbReference type="Proteomes" id="UP000006039"/>
    </source>
</evidence>
<dbReference type="InterPro" id="IPR036291">
    <property type="entry name" value="NAD(P)-bd_dom_sf"/>
</dbReference>
<sequence>MPPTVKEAAPLTVLVTGANRGLGKALVEEFKRLGDDAYGAHRPECPQNQATVAGRSDMSKDKKAPKVKKAEYLEVSKGQHNLNFCRIIVDESQNIRNPSSTNHRVIRQLLKIFRSFGGCTATPTINRVTDIVGTSALVWQVSRLSEYLTPPDTLSFVQMAKRTWLHPEDGAKSWFGQKTPQEIKASLRIWQQRGFRWWLLHPKAQRQIVDADQPTKISLKIFEATNMYTCRRGMDTALHLPNGTVTYPREKIPAHTIVSEDLAYRFCFQEVSEATEAILKNVSFPSKHDGDTNQTADAVSGGDNSGGNPAASDSKKANEGLSLSLVRALCFLAMDYNSYRMLTSDDAITSMASEDLKAALANSGAHPGN</sequence>
<dbReference type="VEuPathDB" id="FungiDB:GGTG_08666"/>
<dbReference type="GeneID" id="20349124"/>
<evidence type="ECO:0008006" key="5">
    <source>
        <dbReference type="Google" id="ProtNLM"/>
    </source>
</evidence>
<reference evidence="3" key="5">
    <citation type="submission" date="2018-04" db="UniProtKB">
        <authorList>
            <consortium name="EnsemblFungi"/>
        </authorList>
    </citation>
    <scope>IDENTIFICATION</scope>
    <source>
        <strain evidence="3">R3-111a-1</strain>
    </source>
</reference>
<name>J3P577_GAET3</name>
<feature type="region of interest" description="Disordered" evidence="1">
    <location>
        <begin position="38"/>
        <end position="65"/>
    </location>
</feature>
<reference evidence="2" key="3">
    <citation type="submission" date="2010-09" db="EMBL/GenBank/DDBJ databases">
        <title>Annotation of Gaeumannomyces graminis var. tritici R3-111a-1.</title>
        <authorList>
            <consortium name="The Broad Institute Genome Sequencing Platform"/>
            <person name="Ma L.-J."/>
            <person name="Dead R."/>
            <person name="Young S.K."/>
            <person name="Zeng Q."/>
            <person name="Gargeya S."/>
            <person name="Fitzgerald M."/>
            <person name="Haas B."/>
            <person name="Abouelleil A."/>
            <person name="Alvarado L."/>
            <person name="Arachchi H.M."/>
            <person name="Berlin A."/>
            <person name="Brown A."/>
            <person name="Chapman S.B."/>
            <person name="Chen Z."/>
            <person name="Dunbar C."/>
            <person name="Freedman E."/>
            <person name="Gearin G."/>
            <person name="Gellesch M."/>
            <person name="Goldberg J."/>
            <person name="Griggs A."/>
            <person name="Gujja S."/>
            <person name="Heiman D."/>
            <person name="Howarth C."/>
            <person name="Larson L."/>
            <person name="Lui A."/>
            <person name="MacDonald P.J.P."/>
            <person name="Mehta T."/>
            <person name="Montmayeur A."/>
            <person name="Murphy C."/>
            <person name="Neiman D."/>
            <person name="Pearson M."/>
            <person name="Priest M."/>
            <person name="Roberts A."/>
            <person name="Saif S."/>
            <person name="Shea T."/>
            <person name="Shenoy N."/>
            <person name="Sisk P."/>
            <person name="Stolte C."/>
            <person name="Sykes S."/>
            <person name="Yandava C."/>
            <person name="Wortman J."/>
            <person name="Nusbaum C."/>
            <person name="Birren B."/>
        </authorList>
    </citation>
    <scope>NUCLEOTIDE SEQUENCE</scope>
    <source>
        <strain evidence="2">R3-111a-1</strain>
    </source>
</reference>
<dbReference type="Proteomes" id="UP000006039">
    <property type="component" value="Unassembled WGS sequence"/>
</dbReference>
<reference evidence="3" key="4">
    <citation type="journal article" date="2015" name="G3 (Bethesda)">
        <title>Genome sequences of three phytopathogenic species of the Magnaporthaceae family of fungi.</title>
        <authorList>
            <person name="Okagaki L.H."/>
            <person name="Nunes C.C."/>
            <person name="Sailsbery J."/>
            <person name="Clay B."/>
            <person name="Brown D."/>
            <person name="John T."/>
            <person name="Oh Y."/>
            <person name="Young N."/>
            <person name="Fitzgerald M."/>
            <person name="Haas B.J."/>
            <person name="Zeng Q."/>
            <person name="Young S."/>
            <person name="Adiconis X."/>
            <person name="Fan L."/>
            <person name="Levin J.Z."/>
            <person name="Mitchell T.K."/>
            <person name="Okubara P.A."/>
            <person name="Farman M.L."/>
            <person name="Kohn L.M."/>
            <person name="Birren B."/>
            <person name="Ma L.-J."/>
            <person name="Dean R.A."/>
        </authorList>
    </citation>
    <scope>NUCLEOTIDE SEQUENCE</scope>
    <source>
        <strain evidence="3">R3-111a-1</strain>
    </source>
</reference>
<dbReference type="STRING" id="644352.J3P577"/>
<evidence type="ECO:0000256" key="1">
    <source>
        <dbReference type="SAM" id="MobiDB-lite"/>
    </source>
</evidence>
<dbReference type="Gene3D" id="3.40.50.720">
    <property type="entry name" value="NAD(P)-binding Rossmann-like Domain"/>
    <property type="match status" value="1"/>
</dbReference>
<dbReference type="InterPro" id="IPR027417">
    <property type="entry name" value="P-loop_NTPase"/>
</dbReference>
<reference evidence="4" key="1">
    <citation type="submission" date="2010-07" db="EMBL/GenBank/DDBJ databases">
        <title>The genome sequence of Gaeumannomyces graminis var. tritici strain R3-111a-1.</title>
        <authorList>
            <consortium name="The Broad Institute Genome Sequencing Platform"/>
            <person name="Ma L.-J."/>
            <person name="Dead R."/>
            <person name="Young S."/>
            <person name="Zeng Q."/>
            <person name="Koehrsen M."/>
            <person name="Alvarado L."/>
            <person name="Berlin A."/>
            <person name="Chapman S.B."/>
            <person name="Chen Z."/>
            <person name="Freedman E."/>
            <person name="Gellesch M."/>
            <person name="Goldberg J."/>
            <person name="Griggs A."/>
            <person name="Gujja S."/>
            <person name="Heilman E.R."/>
            <person name="Heiman D."/>
            <person name="Hepburn T."/>
            <person name="Howarth C."/>
            <person name="Jen D."/>
            <person name="Larson L."/>
            <person name="Mehta T."/>
            <person name="Neiman D."/>
            <person name="Pearson M."/>
            <person name="Roberts A."/>
            <person name="Saif S."/>
            <person name="Shea T."/>
            <person name="Shenoy N."/>
            <person name="Sisk P."/>
            <person name="Stolte C."/>
            <person name="Sykes S."/>
            <person name="Walk T."/>
            <person name="White J."/>
            <person name="Yandava C."/>
            <person name="Haas B."/>
            <person name="Nusbaum C."/>
            <person name="Birren B."/>
        </authorList>
    </citation>
    <scope>NUCLEOTIDE SEQUENCE [LARGE SCALE GENOMIC DNA]</scope>
    <source>
        <strain evidence="4">R3-111a-1</strain>
    </source>
</reference>
<evidence type="ECO:0000313" key="2">
    <source>
        <dbReference type="EMBL" id="EJT74828.1"/>
    </source>
</evidence>
<keyword evidence="4" id="KW-1185">Reference proteome</keyword>
<dbReference type="SUPFAM" id="SSF52540">
    <property type="entry name" value="P-loop containing nucleoside triphosphate hydrolases"/>
    <property type="match status" value="1"/>
</dbReference>
<dbReference type="EMBL" id="GL385398">
    <property type="protein sequence ID" value="EJT74828.1"/>
    <property type="molecule type" value="Genomic_DNA"/>
</dbReference>
<evidence type="ECO:0000313" key="3">
    <source>
        <dbReference type="EnsemblFungi" id="EJT74828"/>
    </source>
</evidence>
<dbReference type="OrthoDB" id="4986691at2759"/>
<organism evidence="2">
    <name type="scientific">Gaeumannomyces tritici (strain R3-111a-1)</name>
    <name type="common">Wheat and barley take-all root rot fungus</name>
    <name type="synonym">Gaeumannomyces graminis var. tritici</name>
    <dbReference type="NCBI Taxonomy" id="644352"/>
    <lineage>
        <taxon>Eukaryota</taxon>
        <taxon>Fungi</taxon>
        <taxon>Dikarya</taxon>
        <taxon>Ascomycota</taxon>
        <taxon>Pezizomycotina</taxon>
        <taxon>Sordariomycetes</taxon>
        <taxon>Sordariomycetidae</taxon>
        <taxon>Magnaporthales</taxon>
        <taxon>Magnaporthaceae</taxon>
        <taxon>Gaeumannomyces</taxon>
    </lineage>
</organism>
<dbReference type="EnsemblFungi" id="EJT74828">
    <property type="protein sequence ID" value="EJT74828"/>
    <property type="gene ID" value="GGTG_08666"/>
</dbReference>
<protein>
    <recommendedName>
        <fullName evidence="5">SNF2 N-terminal domain-containing protein</fullName>
    </recommendedName>
</protein>
<dbReference type="HOGENOM" id="CLU_750150_0_0_1"/>
<dbReference type="SUPFAM" id="SSF51735">
    <property type="entry name" value="NAD(P)-binding Rossmann-fold domains"/>
    <property type="match status" value="1"/>
</dbReference>
<feature type="region of interest" description="Disordered" evidence="1">
    <location>
        <begin position="284"/>
        <end position="317"/>
    </location>
</feature>
<reference evidence="2" key="2">
    <citation type="submission" date="2010-07" db="EMBL/GenBank/DDBJ databases">
        <authorList>
            <consortium name="The Broad Institute Genome Sequencing Platform"/>
            <consortium name="Broad Institute Genome Sequencing Center for Infectious Disease"/>
            <person name="Ma L.-J."/>
            <person name="Dead R."/>
            <person name="Young S."/>
            <person name="Zeng Q."/>
            <person name="Koehrsen M."/>
            <person name="Alvarado L."/>
            <person name="Berlin A."/>
            <person name="Chapman S.B."/>
            <person name="Chen Z."/>
            <person name="Freedman E."/>
            <person name="Gellesch M."/>
            <person name="Goldberg J."/>
            <person name="Griggs A."/>
            <person name="Gujja S."/>
            <person name="Heilman E.R."/>
            <person name="Heiman D."/>
            <person name="Hepburn T."/>
            <person name="Howarth C."/>
            <person name="Jen D."/>
            <person name="Larson L."/>
            <person name="Mehta T."/>
            <person name="Neiman D."/>
            <person name="Pearson M."/>
            <person name="Roberts A."/>
            <person name="Saif S."/>
            <person name="Shea T."/>
            <person name="Shenoy N."/>
            <person name="Sisk P."/>
            <person name="Stolte C."/>
            <person name="Sykes S."/>
            <person name="Walk T."/>
            <person name="White J."/>
            <person name="Yandava C."/>
            <person name="Haas B."/>
            <person name="Nusbaum C."/>
            <person name="Birren B."/>
        </authorList>
    </citation>
    <scope>NUCLEOTIDE SEQUENCE</scope>
    <source>
        <strain evidence="2">R3-111a-1</strain>
    </source>
</reference>
<proteinExistence type="predicted"/>
<dbReference type="eggNOG" id="ENOG502T4TU">
    <property type="taxonomic scope" value="Eukaryota"/>
</dbReference>
<dbReference type="RefSeq" id="XP_009224772.1">
    <property type="nucleotide sequence ID" value="XM_009226508.1"/>
</dbReference>